<dbReference type="Gene3D" id="3.90.79.10">
    <property type="entry name" value="Nucleoside Triphosphate Pyrophosphohydrolase"/>
    <property type="match status" value="1"/>
</dbReference>
<gene>
    <name evidence="4" type="ordered locus">Deide_16381</name>
</gene>
<dbReference type="KEGG" id="ddr:Deide_16381"/>
<evidence type="ECO:0000256" key="1">
    <source>
        <dbReference type="ARBA" id="ARBA00022801"/>
    </source>
</evidence>
<dbReference type="eggNOG" id="COG1051">
    <property type="taxonomic scope" value="Bacteria"/>
</dbReference>
<evidence type="ECO:0000313" key="4">
    <source>
        <dbReference type="EMBL" id="ACO46608.1"/>
    </source>
</evidence>
<reference evidence="4 5" key="1">
    <citation type="journal article" date="2009" name="PLoS Genet.">
        <title>Alliance of proteomics and genomics to unravel the specificities of Sahara bacterium Deinococcus deserti.</title>
        <authorList>
            <person name="de Groot A."/>
            <person name="Dulermo R."/>
            <person name="Ortet P."/>
            <person name="Blanchard L."/>
            <person name="Guerin P."/>
            <person name="Fernandez B."/>
            <person name="Vacherie B."/>
            <person name="Dossat C."/>
            <person name="Jolivet E."/>
            <person name="Siguier P."/>
            <person name="Chandler M."/>
            <person name="Barakat M."/>
            <person name="Dedieu A."/>
            <person name="Barbe V."/>
            <person name="Heulin T."/>
            <person name="Sommer S."/>
            <person name="Achouak W."/>
            <person name="Armengaud J."/>
        </authorList>
    </citation>
    <scope>NUCLEOTIDE SEQUENCE [LARGE SCALE GENOMIC DNA]</scope>
    <source>
        <strain evidence="5">DSM 17065 / CIP 109153 / LMG 22923 / VCD115</strain>
    </source>
</reference>
<dbReference type="SUPFAM" id="SSF55811">
    <property type="entry name" value="Nudix"/>
    <property type="match status" value="1"/>
</dbReference>
<dbReference type="InterPro" id="IPR020476">
    <property type="entry name" value="Nudix_hydrolase"/>
</dbReference>
<dbReference type="PRINTS" id="PR00502">
    <property type="entry name" value="NUDIXFAMILY"/>
</dbReference>
<dbReference type="InterPro" id="IPR015797">
    <property type="entry name" value="NUDIX_hydrolase-like_dom_sf"/>
</dbReference>
<dbReference type="PROSITE" id="PS51462">
    <property type="entry name" value="NUDIX"/>
    <property type="match status" value="1"/>
</dbReference>
<dbReference type="PROSITE" id="PS00893">
    <property type="entry name" value="NUDIX_BOX"/>
    <property type="match status" value="1"/>
</dbReference>
<dbReference type="AlphaFoldDB" id="C1CWP1"/>
<dbReference type="HOGENOM" id="CLU_037162_7_0_0"/>
<evidence type="ECO:0000313" key="5">
    <source>
        <dbReference type="Proteomes" id="UP000002208"/>
    </source>
</evidence>
<dbReference type="EMBL" id="CP001114">
    <property type="protein sequence ID" value="ACO46608.1"/>
    <property type="molecule type" value="Genomic_DNA"/>
</dbReference>
<keyword evidence="5" id="KW-1185">Reference proteome</keyword>
<dbReference type="PANTHER" id="PTHR43736">
    <property type="entry name" value="ADP-RIBOSE PYROPHOSPHATASE"/>
    <property type="match status" value="1"/>
</dbReference>
<organism evidence="4 5">
    <name type="scientific">Deinococcus deserti (strain DSM 17065 / CIP 109153 / LMG 22923 / VCD115)</name>
    <dbReference type="NCBI Taxonomy" id="546414"/>
    <lineage>
        <taxon>Bacteria</taxon>
        <taxon>Thermotogati</taxon>
        <taxon>Deinococcota</taxon>
        <taxon>Deinococci</taxon>
        <taxon>Deinococcales</taxon>
        <taxon>Deinococcaceae</taxon>
        <taxon>Deinococcus</taxon>
    </lineage>
</organism>
<dbReference type="Proteomes" id="UP000002208">
    <property type="component" value="Chromosome"/>
</dbReference>
<dbReference type="PANTHER" id="PTHR43736:SF1">
    <property type="entry name" value="DIHYDRONEOPTERIN TRIPHOSPHATE DIPHOSPHATASE"/>
    <property type="match status" value="1"/>
</dbReference>
<dbReference type="Pfam" id="PF00293">
    <property type="entry name" value="NUDIX"/>
    <property type="match status" value="1"/>
</dbReference>
<name>C1CWP1_DEIDV</name>
<keyword evidence="1 2" id="KW-0378">Hydrolase</keyword>
<protein>
    <submittedName>
        <fullName evidence="4">Putative NUDIX hydrolase</fullName>
    </submittedName>
</protein>
<dbReference type="InterPro" id="IPR000086">
    <property type="entry name" value="NUDIX_hydrolase_dom"/>
</dbReference>
<dbReference type="PaxDb" id="546414-Deide_16381"/>
<dbReference type="GO" id="GO:0016787">
    <property type="term" value="F:hydrolase activity"/>
    <property type="evidence" value="ECO:0007669"/>
    <property type="project" value="UniProtKB-KW"/>
</dbReference>
<dbReference type="STRING" id="546414.Deide_16381"/>
<evidence type="ECO:0000256" key="2">
    <source>
        <dbReference type="RuleBase" id="RU003476"/>
    </source>
</evidence>
<comment type="similarity">
    <text evidence="2">Belongs to the Nudix hydrolase family.</text>
</comment>
<proteinExistence type="inferred from homology"/>
<accession>C1CWP1</accession>
<evidence type="ECO:0000259" key="3">
    <source>
        <dbReference type="PROSITE" id="PS51462"/>
    </source>
</evidence>
<sequence length="144" mass="15357">MPQLGLRVGAGVAVVARGQVLLIRRHDNDCWDLPGGGVSAGEQVEAAACRELSEETGLRLDVKNVTLLGVFSGLQHRHTYPDGNTVDWVTVVYHAPLNCTPAVRAGDDAAEAKFWPLDNLPQPLATAAPFYLEALSDARGASLE</sequence>
<dbReference type="RefSeq" id="WP_012693731.1">
    <property type="nucleotide sequence ID" value="NC_012526.1"/>
</dbReference>
<dbReference type="InterPro" id="IPR020084">
    <property type="entry name" value="NUDIX_hydrolase_CS"/>
</dbReference>
<feature type="domain" description="Nudix hydrolase" evidence="3">
    <location>
        <begin position="5"/>
        <end position="137"/>
    </location>
</feature>